<evidence type="ECO:0000313" key="4">
    <source>
        <dbReference type="Proteomes" id="UP001501747"/>
    </source>
</evidence>
<dbReference type="EMBL" id="BAABAL010000016">
    <property type="protein sequence ID" value="GAA4012886.1"/>
    <property type="molecule type" value="Genomic_DNA"/>
</dbReference>
<dbReference type="InterPro" id="IPR001296">
    <property type="entry name" value="Glyco_trans_1"/>
</dbReference>
<organism evidence="3 4">
    <name type="scientific">Allokutzneria multivorans</name>
    <dbReference type="NCBI Taxonomy" id="1142134"/>
    <lineage>
        <taxon>Bacteria</taxon>
        <taxon>Bacillati</taxon>
        <taxon>Actinomycetota</taxon>
        <taxon>Actinomycetes</taxon>
        <taxon>Pseudonocardiales</taxon>
        <taxon>Pseudonocardiaceae</taxon>
        <taxon>Allokutzneria</taxon>
    </lineage>
</organism>
<sequence>MSRRPTVAVAIHDGFYGCGTGAGYANYGFLETLVDLLPRDVRLAVLPLWLASSSPEHHSPWHTRVRGLLDRAGATIHPVSNDTSGQDRWGGLANFQALSSDTAATIVRDVAETSDQLLIVAFDVPFLGLAELLPPELRDKVVLVPRSSAVLHTPHDAERIAWERRALTAGTRVATISSFMRDHLVRDYGVPREHLMPLPDGLCASDWHLLQHQAPPDIHLPGNFLLAMGRAEPYKGFDDLVDALALLRHGRTPVPHLVFAATSETAEPTAYQRSLASRLRELDISTTVIQRFTPEVPALLRHPGLRGVVVPSRAEPFGRIPMEAFAAGAAPVITTTADGLAGQVIDGETGFTCAPGSPAELATALTRAMSLGRSDLEAMRQRATLRALRDYDHHAAVRDFLTRAAPWFTVPDPDSRLRLLSTLAPSHSS</sequence>
<reference evidence="4" key="1">
    <citation type="journal article" date="2019" name="Int. J. Syst. Evol. Microbiol.">
        <title>The Global Catalogue of Microorganisms (GCM) 10K type strain sequencing project: providing services to taxonomists for standard genome sequencing and annotation.</title>
        <authorList>
            <consortium name="The Broad Institute Genomics Platform"/>
            <consortium name="The Broad Institute Genome Sequencing Center for Infectious Disease"/>
            <person name="Wu L."/>
            <person name="Ma J."/>
        </authorList>
    </citation>
    <scope>NUCLEOTIDE SEQUENCE [LARGE SCALE GENOMIC DNA]</scope>
    <source>
        <strain evidence="4">JCM 17342</strain>
    </source>
</reference>
<dbReference type="Proteomes" id="UP001501747">
    <property type="component" value="Unassembled WGS sequence"/>
</dbReference>
<dbReference type="CDD" id="cd03801">
    <property type="entry name" value="GT4_PimA-like"/>
    <property type="match status" value="1"/>
</dbReference>
<gene>
    <name evidence="3" type="ORF">GCM10022247_39380</name>
</gene>
<protein>
    <recommendedName>
        <fullName evidence="2">Glycosyl transferase family 1 domain-containing protein</fullName>
    </recommendedName>
</protein>
<dbReference type="Pfam" id="PF00534">
    <property type="entry name" value="Glycos_transf_1"/>
    <property type="match status" value="1"/>
</dbReference>
<feature type="domain" description="Glycosyl transferase family 1" evidence="2">
    <location>
        <begin position="221"/>
        <end position="383"/>
    </location>
</feature>
<evidence type="ECO:0000256" key="1">
    <source>
        <dbReference type="ARBA" id="ARBA00022679"/>
    </source>
</evidence>
<keyword evidence="1" id="KW-0808">Transferase</keyword>
<dbReference type="RefSeq" id="WP_344876839.1">
    <property type="nucleotide sequence ID" value="NZ_BAABAL010000016.1"/>
</dbReference>
<evidence type="ECO:0000313" key="3">
    <source>
        <dbReference type="EMBL" id="GAA4012886.1"/>
    </source>
</evidence>
<dbReference type="Gene3D" id="3.40.50.2000">
    <property type="entry name" value="Glycogen Phosphorylase B"/>
    <property type="match status" value="2"/>
</dbReference>
<accession>A0ABP7SKS7</accession>
<dbReference type="PANTHER" id="PTHR12526:SF635">
    <property type="entry name" value="GLYCOSYL TRANSFERASE GROUP 1"/>
    <property type="match status" value="1"/>
</dbReference>
<dbReference type="PANTHER" id="PTHR12526">
    <property type="entry name" value="GLYCOSYLTRANSFERASE"/>
    <property type="match status" value="1"/>
</dbReference>
<dbReference type="SUPFAM" id="SSF53756">
    <property type="entry name" value="UDP-Glycosyltransferase/glycogen phosphorylase"/>
    <property type="match status" value="1"/>
</dbReference>
<comment type="caution">
    <text evidence="3">The sequence shown here is derived from an EMBL/GenBank/DDBJ whole genome shotgun (WGS) entry which is preliminary data.</text>
</comment>
<evidence type="ECO:0000259" key="2">
    <source>
        <dbReference type="Pfam" id="PF00534"/>
    </source>
</evidence>
<keyword evidence="4" id="KW-1185">Reference proteome</keyword>
<name>A0ABP7SKS7_9PSEU</name>
<proteinExistence type="predicted"/>